<feature type="compositionally biased region" description="Pro residues" evidence="5">
    <location>
        <begin position="356"/>
        <end position="368"/>
    </location>
</feature>
<evidence type="ECO:0000256" key="6">
    <source>
        <dbReference type="SAM" id="Phobius"/>
    </source>
</evidence>
<keyword evidence="2 6" id="KW-0812">Transmembrane</keyword>
<dbReference type="EMBL" id="JAPMOS010000048">
    <property type="protein sequence ID" value="KAJ4457379.1"/>
    <property type="molecule type" value="Genomic_DNA"/>
</dbReference>
<dbReference type="InterPro" id="IPR000620">
    <property type="entry name" value="EamA_dom"/>
</dbReference>
<feature type="transmembrane region" description="Helical" evidence="6">
    <location>
        <begin position="238"/>
        <end position="257"/>
    </location>
</feature>
<reference evidence="8" key="1">
    <citation type="journal article" date="2022" name="bioRxiv">
        <title>Genomics of Preaxostyla Flagellates Illuminates Evolutionary Transitions and the Path Towards Mitochondrial Loss.</title>
        <authorList>
            <person name="Novak L.V.F."/>
            <person name="Treitli S.C."/>
            <person name="Pyrih J."/>
            <person name="Halakuc P."/>
            <person name="Pipaliya S.V."/>
            <person name="Vacek V."/>
            <person name="Brzon O."/>
            <person name="Soukal P."/>
            <person name="Eme L."/>
            <person name="Dacks J.B."/>
            <person name="Karnkowska A."/>
            <person name="Elias M."/>
            <person name="Hampl V."/>
        </authorList>
    </citation>
    <scope>NUCLEOTIDE SEQUENCE</scope>
    <source>
        <strain evidence="8">RCP-MX</strain>
    </source>
</reference>
<dbReference type="PANTHER" id="PTHR32322">
    <property type="entry name" value="INNER MEMBRANE TRANSPORTER"/>
    <property type="match status" value="1"/>
</dbReference>
<gene>
    <name evidence="8" type="ORF">PAPYR_7193</name>
</gene>
<evidence type="ECO:0000313" key="9">
    <source>
        <dbReference type="Proteomes" id="UP001141327"/>
    </source>
</evidence>
<comment type="caution">
    <text evidence="8">The sequence shown here is derived from an EMBL/GenBank/DDBJ whole genome shotgun (WGS) entry which is preliminary data.</text>
</comment>
<feature type="transmembrane region" description="Helical" evidence="6">
    <location>
        <begin position="204"/>
        <end position="226"/>
    </location>
</feature>
<feature type="region of interest" description="Disordered" evidence="5">
    <location>
        <begin position="485"/>
        <end position="508"/>
    </location>
</feature>
<dbReference type="PANTHER" id="PTHR32322:SF2">
    <property type="entry name" value="EAMA DOMAIN-CONTAINING PROTEIN"/>
    <property type="match status" value="1"/>
</dbReference>
<dbReference type="InterPro" id="IPR050638">
    <property type="entry name" value="AA-Vitamin_Transporters"/>
</dbReference>
<dbReference type="SUPFAM" id="SSF103481">
    <property type="entry name" value="Multidrug resistance efflux transporter EmrE"/>
    <property type="match status" value="1"/>
</dbReference>
<organism evidence="8 9">
    <name type="scientific">Paratrimastix pyriformis</name>
    <dbReference type="NCBI Taxonomy" id="342808"/>
    <lineage>
        <taxon>Eukaryota</taxon>
        <taxon>Metamonada</taxon>
        <taxon>Preaxostyla</taxon>
        <taxon>Paratrimastigidae</taxon>
        <taxon>Paratrimastix</taxon>
    </lineage>
</organism>
<evidence type="ECO:0000256" key="5">
    <source>
        <dbReference type="SAM" id="MobiDB-lite"/>
    </source>
</evidence>
<keyword evidence="4 6" id="KW-0472">Membrane</keyword>
<feature type="domain" description="EamA" evidence="7">
    <location>
        <begin position="20"/>
        <end position="159"/>
    </location>
</feature>
<feature type="transmembrane region" description="Helical" evidence="6">
    <location>
        <begin position="88"/>
        <end position="112"/>
    </location>
</feature>
<proteinExistence type="predicted"/>
<feature type="transmembrane region" description="Helical" evidence="6">
    <location>
        <begin position="12"/>
        <end position="33"/>
    </location>
</feature>
<comment type="subcellular location">
    <subcellularLocation>
        <location evidence="1">Membrane</location>
        <topology evidence="1">Multi-pass membrane protein</topology>
    </subcellularLocation>
</comment>
<evidence type="ECO:0000259" key="7">
    <source>
        <dbReference type="Pfam" id="PF00892"/>
    </source>
</evidence>
<keyword evidence="3 6" id="KW-1133">Transmembrane helix</keyword>
<accession>A0ABQ8UDM8</accession>
<evidence type="ECO:0000256" key="4">
    <source>
        <dbReference type="ARBA" id="ARBA00023136"/>
    </source>
</evidence>
<dbReference type="InterPro" id="IPR037185">
    <property type="entry name" value="EmrE-like"/>
</dbReference>
<evidence type="ECO:0000256" key="3">
    <source>
        <dbReference type="ARBA" id="ARBA00022989"/>
    </source>
</evidence>
<evidence type="ECO:0000313" key="8">
    <source>
        <dbReference type="EMBL" id="KAJ4457379.1"/>
    </source>
</evidence>
<protein>
    <recommendedName>
        <fullName evidence="7">EamA domain-containing protein</fullName>
    </recommendedName>
</protein>
<evidence type="ECO:0000256" key="1">
    <source>
        <dbReference type="ARBA" id="ARBA00004141"/>
    </source>
</evidence>
<feature type="transmembrane region" description="Helical" evidence="6">
    <location>
        <begin position="143"/>
        <end position="162"/>
    </location>
</feature>
<dbReference type="Proteomes" id="UP001141327">
    <property type="component" value="Unassembled WGS sequence"/>
</dbReference>
<feature type="transmembrane region" description="Helical" evidence="6">
    <location>
        <begin position="174"/>
        <end position="192"/>
    </location>
</feature>
<name>A0ABQ8UDM8_9EUKA</name>
<feature type="region of interest" description="Disordered" evidence="5">
    <location>
        <begin position="349"/>
        <end position="378"/>
    </location>
</feature>
<keyword evidence="9" id="KW-1185">Reference proteome</keyword>
<dbReference type="Pfam" id="PF00892">
    <property type="entry name" value="EamA"/>
    <property type="match status" value="1"/>
</dbReference>
<feature type="transmembrane region" description="Helical" evidence="6">
    <location>
        <begin position="53"/>
        <end position="72"/>
    </location>
</feature>
<sequence>MKLRQRLLSLPPKFFTVLAHISCCTSLFLWAGYMLLLRSVMAHGLMSRFDPVIFAFFRMVGSGTFFSVFPLLSPSSRKQLCRKDWKDWLFFILVGFSSIYVNQLTFIAAHTYLPASKVALFSVVGQTTAMLVAFCLRSERFSWFRLGGMLSAVTGLCLLIEWDQMGGLFDSDELVGDLIMLVNVINSGCYIHGIKLVVERVPPLVANMWMSLTAVLFIVPTSLFSWGSFVGSAPPAAGWWSIGYAVLLVSVLGYFMISFHNRHLPATVTALWGPASPCGGAAGRALPGRVLQLALLVSLLVYAKWRDTGARRTLERQQLLMHHLSQAPSLALMPTESPSADVAAVFRHPPAAGQPLPTPPHPVTPSPPSYGSMGDGVATPPLGGPSAGRSVDLAEGGATTITGPMMYYQVRAVLPARPPACSPPTPHAHVISSSVHHLIDPACPIDHFRRVPSVVLAQLSQNMSRSPSYGEDLSAGAVQRTSSLSSMTSASSYEDPPAARATVRYMTG</sequence>
<feature type="transmembrane region" description="Helical" evidence="6">
    <location>
        <begin position="118"/>
        <end position="136"/>
    </location>
</feature>
<evidence type="ECO:0000256" key="2">
    <source>
        <dbReference type="ARBA" id="ARBA00022692"/>
    </source>
</evidence>